<accession>A0ABV7JP78</accession>
<dbReference type="PROSITE" id="PS51257">
    <property type="entry name" value="PROKAR_LIPOPROTEIN"/>
    <property type="match status" value="1"/>
</dbReference>
<name>A0ABV7JP78_9SPHI</name>
<dbReference type="Proteomes" id="UP001595526">
    <property type="component" value="Unassembled WGS sequence"/>
</dbReference>
<gene>
    <name evidence="1" type="ORF">ACFOET_13390</name>
</gene>
<organism evidence="1 2">
    <name type="scientific">Parapedobacter deserti</name>
    <dbReference type="NCBI Taxonomy" id="1912957"/>
    <lineage>
        <taxon>Bacteria</taxon>
        <taxon>Pseudomonadati</taxon>
        <taxon>Bacteroidota</taxon>
        <taxon>Sphingobacteriia</taxon>
        <taxon>Sphingobacteriales</taxon>
        <taxon>Sphingobacteriaceae</taxon>
        <taxon>Parapedobacter</taxon>
    </lineage>
</organism>
<sequence length="227" mass="25663">MILRFCLVIMTVVGLLSCEKNDYMNDGGPSDAFVNMTTYDFLKSHPKFDSLVRVIDQAGLKDEINGDITFFASTNYSVASYVAVKRQEEIIKVGDENIDFGIKDIPATELRDSLQIYMFDGKINREQMSTEGAYYTSRLGAVQGVRFMIKLRRVNIYSTFLDYVDYVNLTKVNGTLDSDEPDQSSIPENLRDLSYDCQTSGIITTTGIIHVLSDNHRLFFNAQSFSN</sequence>
<protein>
    <recommendedName>
        <fullName evidence="3">FAS1 domain-containing protein</fullName>
    </recommendedName>
</protein>
<proteinExistence type="predicted"/>
<evidence type="ECO:0008006" key="3">
    <source>
        <dbReference type="Google" id="ProtNLM"/>
    </source>
</evidence>
<reference evidence="2" key="1">
    <citation type="journal article" date="2019" name="Int. J. Syst. Evol. Microbiol.">
        <title>The Global Catalogue of Microorganisms (GCM) 10K type strain sequencing project: providing services to taxonomists for standard genome sequencing and annotation.</title>
        <authorList>
            <consortium name="The Broad Institute Genomics Platform"/>
            <consortium name="The Broad Institute Genome Sequencing Center for Infectious Disease"/>
            <person name="Wu L."/>
            <person name="Ma J."/>
        </authorList>
    </citation>
    <scope>NUCLEOTIDE SEQUENCE [LARGE SCALE GENOMIC DNA]</scope>
    <source>
        <strain evidence="2">KCTC 52416</strain>
    </source>
</reference>
<dbReference type="EMBL" id="JBHRTA010000038">
    <property type="protein sequence ID" value="MFC3198613.1"/>
    <property type="molecule type" value="Genomic_DNA"/>
</dbReference>
<evidence type="ECO:0000313" key="1">
    <source>
        <dbReference type="EMBL" id="MFC3198613.1"/>
    </source>
</evidence>
<keyword evidence="2" id="KW-1185">Reference proteome</keyword>
<dbReference type="SUPFAM" id="SSF82153">
    <property type="entry name" value="FAS1 domain"/>
    <property type="match status" value="1"/>
</dbReference>
<dbReference type="Gene3D" id="2.30.180.10">
    <property type="entry name" value="FAS1 domain"/>
    <property type="match status" value="1"/>
</dbReference>
<comment type="caution">
    <text evidence="1">The sequence shown here is derived from an EMBL/GenBank/DDBJ whole genome shotgun (WGS) entry which is preliminary data.</text>
</comment>
<evidence type="ECO:0000313" key="2">
    <source>
        <dbReference type="Proteomes" id="UP001595526"/>
    </source>
</evidence>
<dbReference type="InterPro" id="IPR036378">
    <property type="entry name" value="FAS1_dom_sf"/>
</dbReference>